<evidence type="ECO:0000256" key="1">
    <source>
        <dbReference type="ARBA" id="ARBA00004141"/>
    </source>
</evidence>
<dbReference type="GO" id="GO:0005230">
    <property type="term" value="F:extracellular ligand-gated monoatomic ion channel activity"/>
    <property type="evidence" value="ECO:0007669"/>
    <property type="project" value="InterPro"/>
</dbReference>
<dbReference type="InterPro" id="IPR036734">
    <property type="entry name" value="Neur_chan_lig-bd_sf"/>
</dbReference>
<gene>
    <name evidence="5" type="ORF">B4U79_04975</name>
</gene>
<dbReference type="AlphaFoldDB" id="A0A443QDP8"/>
<dbReference type="Proteomes" id="UP000285301">
    <property type="component" value="Unassembled WGS sequence"/>
</dbReference>
<keyword evidence="2" id="KW-0472">Membrane</keyword>
<dbReference type="GO" id="GO:0004888">
    <property type="term" value="F:transmembrane signaling receptor activity"/>
    <property type="evidence" value="ECO:0007669"/>
    <property type="project" value="InterPro"/>
</dbReference>
<comment type="subcellular location">
    <subcellularLocation>
        <location evidence="1">Membrane</location>
        <topology evidence="1">Multi-pass membrane protein</topology>
    </subcellularLocation>
</comment>
<proteinExistence type="inferred from homology"/>
<dbReference type="GO" id="GO:0016020">
    <property type="term" value="C:membrane"/>
    <property type="evidence" value="ECO:0007669"/>
    <property type="project" value="UniProtKB-SubCell"/>
</dbReference>
<feature type="signal peptide" evidence="3">
    <location>
        <begin position="1"/>
        <end position="21"/>
    </location>
</feature>
<reference evidence="5 6" key="1">
    <citation type="journal article" date="2018" name="Gigascience">
        <title>Genomes of trombidid mites reveal novel predicted allergens and laterally-transferred genes associated with secondary metabolism.</title>
        <authorList>
            <person name="Dong X."/>
            <person name="Chaisiri K."/>
            <person name="Xia D."/>
            <person name="Armstrong S.D."/>
            <person name="Fang Y."/>
            <person name="Donnelly M.J."/>
            <person name="Kadowaki T."/>
            <person name="McGarry J.W."/>
            <person name="Darby A.C."/>
            <person name="Makepeace B.L."/>
        </authorList>
    </citation>
    <scope>NUCLEOTIDE SEQUENCE [LARGE SCALE GENOMIC DNA]</scope>
    <source>
        <strain evidence="5">UoL-WK</strain>
    </source>
</reference>
<keyword evidence="3" id="KW-0813">Transport</keyword>
<comment type="similarity">
    <text evidence="3">Belongs to the ligand-gated ion channel (TC 1.A.9) family.</text>
</comment>
<dbReference type="STRING" id="1965070.A0A443QDP8"/>
<evidence type="ECO:0000313" key="6">
    <source>
        <dbReference type="Proteomes" id="UP000285301"/>
    </source>
</evidence>
<dbReference type="PRINTS" id="PR00252">
    <property type="entry name" value="NRIONCHANNEL"/>
</dbReference>
<keyword evidence="5" id="KW-0675">Receptor</keyword>
<feature type="domain" description="Neurotransmitter-gated ion-channel ligand-binding" evidence="4">
    <location>
        <begin position="26"/>
        <end position="228"/>
    </location>
</feature>
<comment type="caution">
    <text evidence="5">The sequence shown here is derived from an EMBL/GenBank/DDBJ whole genome shotgun (WGS) entry which is preliminary data.</text>
</comment>
<keyword evidence="6" id="KW-1185">Reference proteome</keyword>
<evidence type="ECO:0000313" key="5">
    <source>
        <dbReference type="EMBL" id="RWS01144.1"/>
    </source>
</evidence>
<evidence type="ECO:0000256" key="2">
    <source>
        <dbReference type="ARBA" id="ARBA00023136"/>
    </source>
</evidence>
<dbReference type="EMBL" id="NCKU01009776">
    <property type="protein sequence ID" value="RWS01144.1"/>
    <property type="molecule type" value="Genomic_DNA"/>
</dbReference>
<dbReference type="InterPro" id="IPR006201">
    <property type="entry name" value="Neur_channel"/>
</dbReference>
<keyword evidence="3" id="KW-0732">Signal</keyword>
<feature type="chain" id="PRO_5022256716" evidence="3">
    <location>
        <begin position="22"/>
        <end position="255"/>
    </location>
</feature>
<dbReference type="OrthoDB" id="442503at2759"/>
<dbReference type="InterPro" id="IPR018000">
    <property type="entry name" value="Neurotransmitter_ion_chnl_CS"/>
</dbReference>
<evidence type="ECO:0000256" key="3">
    <source>
        <dbReference type="RuleBase" id="RU000687"/>
    </source>
</evidence>
<dbReference type="Gene3D" id="2.70.170.10">
    <property type="entry name" value="Neurotransmitter-gated ion-channel ligand-binding domain"/>
    <property type="match status" value="1"/>
</dbReference>
<keyword evidence="3" id="KW-0407">Ion channel</keyword>
<name>A0A443QDP8_9ACAR</name>
<dbReference type="InterPro" id="IPR006202">
    <property type="entry name" value="Neur_chan_lig-bd"/>
</dbReference>
<dbReference type="PANTHER" id="PTHR18945">
    <property type="entry name" value="NEUROTRANSMITTER GATED ION CHANNEL"/>
    <property type="match status" value="1"/>
</dbReference>
<evidence type="ECO:0000259" key="4">
    <source>
        <dbReference type="Pfam" id="PF02931"/>
    </source>
</evidence>
<protein>
    <submittedName>
        <fullName evidence="5">Gamma-aminobutyric acid receptor subunit beta-like protein</fullName>
    </submittedName>
</protein>
<sequence length="255" mass="29837">MLMFVKVVACYSLFAVVFVESVYVKDLLKENFETYDKYERPNYGERVNVTITAFIADADLVKETYDYLYMDMNLYFRESWNDPRLQFVTWIREDDLLGGEEVIKEIWKPDTFFPNTLSVRTNKEPNPEVFVRINRNGDVLLNRKLTASVKCQQELKAFPCDTQTCLLEIESYGSNMNSIAYTGKSVYFSSLLRIPHFEVKGASFEDKSIHLSTGEYSRSIIKMKLKRKINPKIEKPSFYKLMLDELENTNCTEVE</sequence>
<accession>A0A443QDP8</accession>
<organism evidence="5 6">
    <name type="scientific">Dinothrombium tinctorium</name>
    <dbReference type="NCBI Taxonomy" id="1965070"/>
    <lineage>
        <taxon>Eukaryota</taxon>
        <taxon>Metazoa</taxon>
        <taxon>Ecdysozoa</taxon>
        <taxon>Arthropoda</taxon>
        <taxon>Chelicerata</taxon>
        <taxon>Arachnida</taxon>
        <taxon>Acari</taxon>
        <taxon>Acariformes</taxon>
        <taxon>Trombidiformes</taxon>
        <taxon>Prostigmata</taxon>
        <taxon>Anystina</taxon>
        <taxon>Parasitengona</taxon>
        <taxon>Trombidioidea</taxon>
        <taxon>Trombidiidae</taxon>
        <taxon>Dinothrombium</taxon>
    </lineage>
</organism>
<dbReference type="PROSITE" id="PS00236">
    <property type="entry name" value="NEUROTR_ION_CHANNEL"/>
    <property type="match status" value="1"/>
</dbReference>
<dbReference type="Pfam" id="PF02931">
    <property type="entry name" value="Neur_chan_LBD"/>
    <property type="match status" value="1"/>
</dbReference>
<dbReference type="SUPFAM" id="SSF63712">
    <property type="entry name" value="Nicotinic receptor ligand binding domain-like"/>
    <property type="match status" value="1"/>
</dbReference>
<keyword evidence="3" id="KW-0406">Ion transport</keyword>